<accession>A0ABR6X1T2</accession>
<dbReference type="EMBL" id="JACOFW010000002">
    <property type="protein sequence ID" value="MBC3806324.1"/>
    <property type="molecule type" value="Genomic_DNA"/>
</dbReference>
<evidence type="ECO:0000256" key="1">
    <source>
        <dbReference type="SAM" id="MobiDB-lite"/>
    </source>
</evidence>
<keyword evidence="4" id="KW-1185">Reference proteome</keyword>
<name>A0ABR6X1T2_9BURK</name>
<sequence length="116" mass="11388">MNKLTLSLVAASLSFGAAFAHAEQTPATAKTAVAATVPAAPAAAAATTTATGTSTAVIDKAETTQAAAATPNTSPKKVATTTSPITAKVEENLMENQAKAPSEKPVPATAAAAIRK</sequence>
<reference evidence="3 4" key="1">
    <citation type="submission" date="2020-08" db="EMBL/GenBank/DDBJ databases">
        <title>Novel species isolated from subtropical streams in China.</title>
        <authorList>
            <person name="Lu H."/>
        </authorList>
    </citation>
    <scope>NUCLEOTIDE SEQUENCE [LARGE SCALE GENOMIC DNA]</scope>
    <source>
        <strain evidence="3 4">KACC 16656</strain>
    </source>
</reference>
<evidence type="ECO:0000256" key="2">
    <source>
        <dbReference type="SAM" id="SignalP"/>
    </source>
</evidence>
<feature type="chain" id="PRO_5047444972" evidence="2">
    <location>
        <begin position="23"/>
        <end position="116"/>
    </location>
</feature>
<organism evidence="3 4">
    <name type="scientific">Undibacterium seohonense</name>
    <dbReference type="NCBI Taxonomy" id="1344950"/>
    <lineage>
        <taxon>Bacteria</taxon>
        <taxon>Pseudomonadati</taxon>
        <taxon>Pseudomonadota</taxon>
        <taxon>Betaproteobacteria</taxon>
        <taxon>Burkholderiales</taxon>
        <taxon>Oxalobacteraceae</taxon>
        <taxon>Undibacterium</taxon>
    </lineage>
</organism>
<evidence type="ECO:0000313" key="3">
    <source>
        <dbReference type="EMBL" id="MBC3806324.1"/>
    </source>
</evidence>
<keyword evidence="2" id="KW-0732">Signal</keyword>
<proteinExistence type="predicted"/>
<protein>
    <submittedName>
        <fullName evidence="3">Uncharacterized protein</fullName>
    </submittedName>
</protein>
<dbReference type="Proteomes" id="UP000648257">
    <property type="component" value="Unassembled WGS sequence"/>
</dbReference>
<dbReference type="RefSeq" id="WP_186921314.1">
    <property type="nucleotide sequence ID" value="NZ_JACOFW010000002.1"/>
</dbReference>
<comment type="caution">
    <text evidence="3">The sequence shown here is derived from an EMBL/GenBank/DDBJ whole genome shotgun (WGS) entry which is preliminary data.</text>
</comment>
<feature type="region of interest" description="Disordered" evidence="1">
    <location>
        <begin position="96"/>
        <end position="116"/>
    </location>
</feature>
<evidence type="ECO:0000313" key="4">
    <source>
        <dbReference type="Proteomes" id="UP000648257"/>
    </source>
</evidence>
<feature type="signal peptide" evidence="2">
    <location>
        <begin position="1"/>
        <end position="22"/>
    </location>
</feature>
<gene>
    <name evidence="3" type="ORF">H8K52_03055</name>
</gene>